<proteinExistence type="predicted"/>
<evidence type="ECO:0000256" key="1">
    <source>
        <dbReference type="PIRNR" id="PIRNR016897"/>
    </source>
</evidence>
<evidence type="ECO:0000313" key="2">
    <source>
        <dbReference type="EMBL" id="CAG5080181.1"/>
    </source>
</evidence>
<dbReference type="InterPro" id="IPR013785">
    <property type="entry name" value="Aldolase_TIM"/>
</dbReference>
<organism evidence="2 3">
    <name type="scientific">Thermobacillus xylanilyticus</name>
    <dbReference type="NCBI Taxonomy" id="76633"/>
    <lineage>
        <taxon>Bacteria</taxon>
        <taxon>Bacillati</taxon>
        <taxon>Bacillota</taxon>
        <taxon>Bacilli</taxon>
        <taxon>Bacillales</taxon>
        <taxon>Paenibacillaceae</taxon>
        <taxon>Thermobacillus</taxon>
    </lineage>
</organism>
<dbReference type="Gene3D" id="3.20.20.70">
    <property type="entry name" value="Aldolase class I"/>
    <property type="match status" value="1"/>
</dbReference>
<evidence type="ECO:0000313" key="3">
    <source>
        <dbReference type="Proteomes" id="UP000681526"/>
    </source>
</evidence>
<dbReference type="PANTHER" id="PTHR35787:SF1">
    <property type="entry name" value="GLYCEROL UPTAKE OPERON ANTITERMINATOR REGULATORY PROTEIN"/>
    <property type="match status" value="1"/>
</dbReference>
<dbReference type="Proteomes" id="UP000681526">
    <property type="component" value="Unassembled WGS sequence"/>
</dbReference>
<dbReference type="EMBL" id="CAJRAY010000018">
    <property type="protein sequence ID" value="CAG5080181.1"/>
    <property type="molecule type" value="Genomic_DNA"/>
</dbReference>
<comment type="function">
    <text evidence="1">Regulates expression of the glpD operon. In the presence of glycerol 3-phosphate (G3P) causes antitermination of transcription of glpD at the inverted repeat of the leader region to enhance its transcription. Binds and stabilizes glpD leader mRNA.</text>
</comment>
<protein>
    <recommendedName>
        <fullName evidence="1">Glycerol uptake operon antiterminator regulatory protein</fullName>
    </recommendedName>
</protein>
<gene>
    <name evidence="2" type="primary">txxe 298-glpP2</name>
    <name evidence="2" type="ORF">TXXE_03975</name>
</gene>
<keyword evidence="1" id="KW-0805">Transcription regulation</keyword>
<keyword evidence="1" id="KW-0319">Glycerol metabolism</keyword>
<keyword evidence="1" id="KW-0694">RNA-binding</keyword>
<accession>A0ABM8V128</accession>
<name>A0ABM8V128_THEXY</name>
<dbReference type="InterPro" id="IPR006699">
    <property type="entry name" value="GlpP"/>
</dbReference>
<dbReference type="PANTHER" id="PTHR35787">
    <property type="entry name" value="GLYCEROL UPTAKE OPERON ANTITERMINATOR REGULATORY PROTEIN"/>
    <property type="match status" value="1"/>
</dbReference>
<dbReference type="PIRSF" id="PIRSF016897">
    <property type="entry name" value="GlpP"/>
    <property type="match status" value="1"/>
</dbReference>
<comment type="caution">
    <text evidence="2">The sequence shown here is derived from an EMBL/GenBank/DDBJ whole genome shotgun (WGS) entry which is preliminary data.</text>
</comment>
<dbReference type="RefSeq" id="WP_213483561.1">
    <property type="nucleotide sequence ID" value="NZ_CAJRAY010000018.1"/>
</dbReference>
<dbReference type="SUPFAM" id="SSF110391">
    <property type="entry name" value="GlpP-like"/>
    <property type="match status" value="1"/>
</dbReference>
<reference evidence="2 3" key="1">
    <citation type="submission" date="2021-04" db="EMBL/GenBank/DDBJ databases">
        <authorList>
            <person name="Rakotoarivonina H."/>
        </authorList>
    </citation>
    <scope>NUCLEOTIDE SEQUENCE [LARGE SCALE GENOMIC DNA]</scope>
    <source>
        <strain evidence="2 3">XE</strain>
    </source>
</reference>
<sequence length="189" mass="20594">MHHDSLFGGQRLLPAVRHPKELERLLKTPLAWLVLLGGRLGQLQPMVKLAADHGKRVLLHADLIDGLKNDEYAAEFLCQQIRPAGLISTRVAVIRKAKQNGVLAIQRLFLIDSGALDTSVELAKQAQPDLIEVLPGLLPQWIREVKDRTGVPVIAGGLIRTREEAAAALEAGAAAVTTSRPDLWDGHRA</sequence>
<keyword evidence="3" id="KW-1185">Reference proteome</keyword>
<dbReference type="Pfam" id="PF04309">
    <property type="entry name" value="G3P_antiterm"/>
    <property type="match status" value="1"/>
</dbReference>
<keyword evidence="1" id="KW-0804">Transcription</keyword>